<accession>A0ABY5PK04</accession>
<evidence type="ECO:0000313" key="1">
    <source>
        <dbReference type="EMBL" id="UUY04672.1"/>
    </source>
</evidence>
<dbReference type="RefSeq" id="WP_353865148.1">
    <property type="nucleotide sequence ID" value="NZ_CP088295.1"/>
</dbReference>
<dbReference type="Proteomes" id="UP001058860">
    <property type="component" value="Chromosome"/>
</dbReference>
<proteinExistence type="predicted"/>
<sequence>MAEAEQQRWAEQIADLRRRVTALESTLAAVVAHTGYVPPVEPAIPPEAQAQLDRGNRAGAIAEYAKARGVSRHLAEQAIDAATRRDPAAAE</sequence>
<organism evidence="1 2">
    <name type="scientific">Svornostia abyssi</name>
    <dbReference type="NCBI Taxonomy" id="2898438"/>
    <lineage>
        <taxon>Bacteria</taxon>
        <taxon>Bacillati</taxon>
        <taxon>Actinomycetota</taxon>
        <taxon>Thermoleophilia</taxon>
        <taxon>Solirubrobacterales</taxon>
        <taxon>Baekduiaceae</taxon>
        <taxon>Svornostia</taxon>
    </lineage>
</organism>
<evidence type="ECO:0000313" key="2">
    <source>
        <dbReference type="Proteomes" id="UP001058860"/>
    </source>
</evidence>
<dbReference type="EMBL" id="CP088295">
    <property type="protein sequence ID" value="UUY04672.1"/>
    <property type="molecule type" value="Genomic_DNA"/>
</dbReference>
<protein>
    <submittedName>
        <fullName evidence="1">Uncharacterized protein</fullName>
    </submittedName>
</protein>
<keyword evidence="2" id="KW-1185">Reference proteome</keyword>
<gene>
    <name evidence="1" type="ORF">LRS13_03830</name>
</gene>
<reference evidence="2" key="1">
    <citation type="submission" date="2021-11" db="EMBL/GenBank/DDBJ databases">
        <title>Cultivation dependent microbiological survey of springs from the worlds oldest radium mine currently devoted to the extraction of radon-saturated water.</title>
        <authorList>
            <person name="Kapinusova G."/>
            <person name="Smrhova T."/>
            <person name="Strejcek M."/>
            <person name="Suman J."/>
            <person name="Jani K."/>
            <person name="Pajer P."/>
            <person name="Uhlik O."/>
        </authorList>
    </citation>
    <scope>NUCLEOTIDE SEQUENCE [LARGE SCALE GENOMIC DNA]</scope>
    <source>
        <strain evidence="2">J379</strain>
    </source>
</reference>
<name>A0ABY5PK04_9ACTN</name>